<dbReference type="Pfam" id="PF06191">
    <property type="entry name" value="DUF995"/>
    <property type="match status" value="1"/>
</dbReference>
<name>A0A1C7NT09_9HYPH</name>
<keyword evidence="2" id="KW-1185">Reference proteome</keyword>
<accession>A0A1C7NT09</accession>
<evidence type="ECO:0000313" key="1">
    <source>
        <dbReference type="EMBL" id="OBZ92145.1"/>
    </source>
</evidence>
<evidence type="ECO:0008006" key="3">
    <source>
        <dbReference type="Google" id="ProtNLM"/>
    </source>
</evidence>
<dbReference type="AlphaFoldDB" id="A0A1C7NT09"/>
<dbReference type="InterPro" id="IPR009337">
    <property type="entry name" value="DUF995"/>
</dbReference>
<dbReference type="PATRIC" id="fig|1612624.7.peg.3827"/>
<dbReference type="Proteomes" id="UP000093111">
    <property type="component" value="Unassembled WGS sequence"/>
</dbReference>
<evidence type="ECO:0000313" key="2">
    <source>
        <dbReference type="Proteomes" id="UP000093111"/>
    </source>
</evidence>
<organism evidence="1 2">
    <name type="scientific">Pararhizobium polonicum</name>
    <dbReference type="NCBI Taxonomy" id="1612624"/>
    <lineage>
        <taxon>Bacteria</taxon>
        <taxon>Pseudomonadati</taxon>
        <taxon>Pseudomonadota</taxon>
        <taxon>Alphaproteobacteria</taxon>
        <taxon>Hyphomicrobiales</taxon>
        <taxon>Rhizobiaceae</taxon>
        <taxon>Rhizobium/Agrobacterium group</taxon>
        <taxon>Pararhizobium</taxon>
    </lineage>
</organism>
<sequence length="157" mass="17711">MGILPTTVLAQPNILPKKTVPVTAHELRQIYSDKTWKWSAGGARFIGKGRRLVAFSERPGKATFAEGRWKIDNNGRLCLVAVWVTREGSAPANTCFLHVRDRGTIYQRREPNGDWYIFKTYKSKPEDEYAKLVKEDTISPNMDRLKKSLTVSASQGG</sequence>
<comment type="caution">
    <text evidence="1">The sequence shown here is derived from an EMBL/GenBank/DDBJ whole genome shotgun (WGS) entry which is preliminary data.</text>
</comment>
<proteinExistence type="predicted"/>
<reference evidence="1 2" key="1">
    <citation type="journal article" date="2016" name="Syst. Appl. Microbiol.">
        <title>Pararhizobium polonicum sp. nov. isolated from tumors on stone fruit rootstocks.</title>
        <authorList>
            <person name="Pulawska J."/>
            <person name="Kuzmanovic N."/>
            <person name="Willems A."/>
            <person name="Pothier J.F."/>
        </authorList>
    </citation>
    <scope>NUCLEOTIDE SEQUENCE [LARGE SCALE GENOMIC DNA]</scope>
    <source>
        <strain evidence="1 2">F5.1</strain>
    </source>
</reference>
<protein>
    <recommendedName>
        <fullName evidence="3">DUF995 domain-containing protein</fullName>
    </recommendedName>
</protein>
<dbReference type="EMBL" id="LGLV01000023">
    <property type="protein sequence ID" value="OBZ92145.1"/>
    <property type="molecule type" value="Genomic_DNA"/>
</dbReference>
<gene>
    <name evidence="1" type="ORF">ADU59_28270</name>
</gene>